<dbReference type="PANTHER" id="PTHR43883:SF1">
    <property type="entry name" value="GLUCONOKINASE"/>
    <property type="match status" value="1"/>
</dbReference>
<reference evidence="2 3" key="1">
    <citation type="submission" date="2023-06" db="EMBL/GenBank/DDBJ databases">
        <authorList>
            <person name="Yushchuk O."/>
            <person name="Binda E."/>
            <person name="Ruckert-Reed C."/>
            <person name="Fedorenko V."/>
            <person name="Kalinowski J."/>
            <person name="Marinelli F."/>
        </authorList>
    </citation>
    <scope>NUCLEOTIDE SEQUENCE [LARGE SCALE GENOMIC DNA]</scope>
    <source>
        <strain evidence="2 3">NRRL 3884</strain>
    </source>
</reference>
<dbReference type="Proteomes" id="UP001240150">
    <property type="component" value="Chromosome"/>
</dbReference>
<accession>A0ABY8WU46</accession>
<dbReference type="InterPro" id="IPR011009">
    <property type="entry name" value="Kinase-like_dom_sf"/>
</dbReference>
<dbReference type="PANTHER" id="PTHR43883">
    <property type="entry name" value="SLR0207 PROTEIN"/>
    <property type="match status" value="1"/>
</dbReference>
<organism evidence="2 3">
    <name type="scientific">Actinoplanes oblitus</name>
    <dbReference type="NCBI Taxonomy" id="3040509"/>
    <lineage>
        <taxon>Bacteria</taxon>
        <taxon>Bacillati</taxon>
        <taxon>Actinomycetota</taxon>
        <taxon>Actinomycetes</taxon>
        <taxon>Micromonosporales</taxon>
        <taxon>Micromonosporaceae</taxon>
        <taxon>Actinoplanes</taxon>
    </lineage>
</organism>
<proteinExistence type="predicted"/>
<evidence type="ECO:0000256" key="1">
    <source>
        <dbReference type="SAM" id="MobiDB-lite"/>
    </source>
</evidence>
<dbReference type="RefSeq" id="WP_284922091.1">
    <property type="nucleotide sequence ID" value="NZ_CP126980.1"/>
</dbReference>
<feature type="region of interest" description="Disordered" evidence="1">
    <location>
        <begin position="470"/>
        <end position="496"/>
    </location>
</feature>
<dbReference type="Gene3D" id="3.40.50.300">
    <property type="entry name" value="P-loop containing nucleotide triphosphate hydrolases"/>
    <property type="match status" value="1"/>
</dbReference>
<dbReference type="SUPFAM" id="SSF52540">
    <property type="entry name" value="P-loop containing nucleoside triphosphate hydrolases"/>
    <property type="match status" value="1"/>
</dbReference>
<evidence type="ECO:0000313" key="2">
    <source>
        <dbReference type="EMBL" id="WIN00562.1"/>
    </source>
</evidence>
<dbReference type="Pfam" id="PF13671">
    <property type="entry name" value="AAA_33"/>
    <property type="match status" value="1"/>
</dbReference>
<dbReference type="EMBL" id="CP126980">
    <property type="protein sequence ID" value="WIN00562.1"/>
    <property type="molecule type" value="Genomic_DNA"/>
</dbReference>
<protein>
    <submittedName>
        <fullName evidence="2">AAA family ATPase</fullName>
    </submittedName>
</protein>
<evidence type="ECO:0000313" key="3">
    <source>
        <dbReference type="Proteomes" id="UP001240150"/>
    </source>
</evidence>
<name>A0ABY8WU46_9ACTN</name>
<dbReference type="InterPro" id="IPR052732">
    <property type="entry name" value="Cell-binding_unc_protein"/>
</dbReference>
<sequence length="496" mass="54268">MTSLGHPEVVETPAAVLFLLGERAYKLRKPVELGRHDFRRRTDRFHLCHREVQLNRRLAPDVHLGVTDLLGVDGEPCEHLVVMRRMPADRRLSTLVRSRTPLDDEMRRLARVLTVFHAGARRGTAIDAEATLTELQDRWDTLAGRLGRFHCGMLSATDAIEAHQRAHQFLAGRESLLAERVAQGRIVDGHGDLNTDDIFLLDDGPRVLGCLAFDDRLRCLDVLDDVASLTVDLEQLGAPALADHFLTAYLAFSGDPGPAALRHHYSAYRALSRAELGCLRHEQGDPSAAGDVAAHLGLALRHLRAGTVRLVLLGGPSATGRSGLAGRLADRLGATVLSGNRIRRELAGIDPDGSSASDFRTGIYTAEWTERTYAELIWRARRLLEHGETVILDASWSRDRHRGRARELAGCTHSELVELRCAPDPDRPAGRWTGCAPDDLGIRLAAAAARDADDWPQARTVDAEAPALTVLGGTFGPDETGHQPPVTMRPAANSRP</sequence>
<dbReference type="InterPro" id="IPR027417">
    <property type="entry name" value="P-loop_NTPase"/>
</dbReference>
<keyword evidence="3" id="KW-1185">Reference proteome</keyword>
<gene>
    <name evidence="2" type="ORF">ACTOB_004276</name>
</gene>
<dbReference type="SUPFAM" id="SSF56112">
    <property type="entry name" value="Protein kinase-like (PK-like)"/>
    <property type="match status" value="1"/>
</dbReference>